<feature type="compositionally biased region" description="Polar residues" evidence="7">
    <location>
        <begin position="517"/>
        <end position="531"/>
    </location>
</feature>
<evidence type="ECO:0000256" key="2">
    <source>
        <dbReference type="ARBA" id="ARBA00022670"/>
    </source>
</evidence>
<dbReference type="SUPFAM" id="SSF53335">
    <property type="entry name" value="S-adenosyl-L-methionine-dependent methyltransferases"/>
    <property type="match status" value="1"/>
</dbReference>
<evidence type="ECO:0000256" key="6">
    <source>
        <dbReference type="RuleBase" id="RU000454"/>
    </source>
</evidence>
<dbReference type="GO" id="GO:0004190">
    <property type="term" value="F:aspartic-type endopeptidase activity"/>
    <property type="evidence" value="ECO:0007669"/>
    <property type="project" value="UniProtKB-KW"/>
</dbReference>
<dbReference type="EMBL" id="BPWL01000006">
    <property type="protein sequence ID" value="GJJ11469.1"/>
    <property type="molecule type" value="Genomic_DNA"/>
</dbReference>
<feature type="region of interest" description="Disordered" evidence="7">
    <location>
        <begin position="515"/>
        <end position="549"/>
    </location>
</feature>
<keyword evidence="3 6" id="KW-0064">Aspartyl protease</keyword>
<reference evidence="9" key="1">
    <citation type="submission" date="2021-10" db="EMBL/GenBank/DDBJ databases">
        <title>De novo Genome Assembly of Clathrus columnatus (Basidiomycota, Fungi) Using Illumina and Nanopore Sequence Data.</title>
        <authorList>
            <person name="Ogiso-Tanaka E."/>
            <person name="Itagaki H."/>
            <person name="Hosoya T."/>
            <person name="Hosaka K."/>
        </authorList>
    </citation>
    <scope>NUCLEOTIDE SEQUENCE</scope>
    <source>
        <strain evidence="9">MO-923</strain>
    </source>
</reference>
<accession>A0AAV5AFK2</accession>
<dbReference type="CDD" id="cd05471">
    <property type="entry name" value="pepsin_like"/>
    <property type="match status" value="1"/>
</dbReference>
<keyword evidence="4 6" id="KW-0378">Hydrolase</keyword>
<evidence type="ECO:0000256" key="7">
    <source>
        <dbReference type="SAM" id="MobiDB-lite"/>
    </source>
</evidence>
<proteinExistence type="inferred from homology"/>
<dbReference type="PRINTS" id="PR00792">
    <property type="entry name" value="PEPSIN"/>
</dbReference>
<dbReference type="PANTHER" id="PTHR47966:SF51">
    <property type="entry name" value="BETA-SITE APP-CLEAVING ENZYME, ISOFORM A-RELATED"/>
    <property type="match status" value="1"/>
</dbReference>
<dbReference type="FunFam" id="2.40.70.10:FF:000115">
    <property type="entry name" value="Lysosomal aspartic protease"/>
    <property type="match status" value="1"/>
</dbReference>
<dbReference type="InterPro" id="IPR021109">
    <property type="entry name" value="Peptidase_aspartic_dom_sf"/>
</dbReference>
<dbReference type="PANTHER" id="PTHR47966">
    <property type="entry name" value="BETA-SITE APP-CLEAVING ENZYME, ISOFORM A-RELATED"/>
    <property type="match status" value="1"/>
</dbReference>
<sequence>MFFYLSFLRQPPQSVSESISSNGKGNSLQSVEVTLTPQIANDLRITYLDEAIEIFYSWFRVPSPSKSSNDNNITFNLRSFESMEPKMKLTTWHISSMYKALPVPLPHTARRGQEWRLALFCEREPSSLSPSNSLLNSVIIDLTEEKLGNLPFPVISMPIKIGDNSNIPAISLKKAKGKTNTSVKNSGKNTSLQTVKQSQIERFYSILSLSSVSGSSTNPVIPVDITGLDNQPIVICVREDTSFDLDKKIWDSGLMLSSWLSKLFISSNTQMSGGSNPLKNRIWERISISRNWDPEDKKTSRTSVLELGCGTGIVSICFASLLNCLASNQSGQQLEIIATDLGSAIPIIDHNISANKHAYPLVDIKSLILDWDNDTLPPETARPFDFVVMADVTYNTASFPSLVRTICNLVKYDHVLDTATPVHHPYRPYILMAYKQRDHAERSLWDMLGERGIVLTLIDKITAQCGGKGSDFSYGIPWSSIFTLTEGHLEIPLIRRNQSVRDVTWLQNQAARLRSKYGSSTTSPRTIKRSTQQQQQQQPPGSGTNQLINQNSDSSYYGSIAVGTPPVSFNVILDTGSSDLWLVGDDGNCDICDDNGGGDGSGGFTASASSTFRNLSEPFRITYGSGEATGTLGQDIVTMAGFQVNGQTFAVCNDMSSNLLFEPVMGLMGLAFQSIATSRAYPFWQTLAQAGALTESLFSFFLTRFAGDTHAGSDEPGGSFTLGATNSSLYTGEIEYLPLPEGLESYWILTLDSLTIQDSNIPLPSGSASFAAIDTGTTLIGGPQSLIEDIFAKIPGSAPGTGDIESYYTYPCATEISISLSFGGRTWSIEPVDFMLMAINEDTCVGAFFALENQGSVPAWIIGDTFLKNVYSVFRYDPPSVGFASLSGVAKTFAVSGGSLPTPTFAMNPAIATVRANNAIDQNLVHTPSSPSLLVWLLR</sequence>
<organism evidence="9 10">
    <name type="scientific">Clathrus columnatus</name>
    <dbReference type="NCBI Taxonomy" id="1419009"/>
    <lineage>
        <taxon>Eukaryota</taxon>
        <taxon>Fungi</taxon>
        <taxon>Dikarya</taxon>
        <taxon>Basidiomycota</taxon>
        <taxon>Agaricomycotina</taxon>
        <taxon>Agaricomycetes</taxon>
        <taxon>Phallomycetidae</taxon>
        <taxon>Phallales</taxon>
        <taxon>Clathraceae</taxon>
        <taxon>Clathrus</taxon>
    </lineage>
</organism>
<keyword evidence="2 6" id="KW-0645">Protease</keyword>
<keyword evidence="10" id="KW-1185">Reference proteome</keyword>
<evidence type="ECO:0000313" key="9">
    <source>
        <dbReference type="EMBL" id="GJJ11469.1"/>
    </source>
</evidence>
<dbReference type="InterPro" id="IPR001461">
    <property type="entry name" value="Aspartic_peptidase_A1"/>
</dbReference>
<dbReference type="InterPro" id="IPR001969">
    <property type="entry name" value="Aspartic_peptidase_AS"/>
</dbReference>
<comment type="similarity">
    <text evidence="1 6">Belongs to the peptidase A1 family.</text>
</comment>
<evidence type="ECO:0000256" key="1">
    <source>
        <dbReference type="ARBA" id="ARBA00007447"/>
    </source>
</evidence>
<dbReference type="SUPFAM" id="SSF50630">
    <property type="entry name" value="Acid proteases"/>
    <property type="match status" value="1"/>
</dbReference>
<feature type="compositionally biased region" description="Polar residues" evidence="7">
    <location>
        <begin position="539"/>
        <end position="549"/>
    </location>
</feature>
<protein>
    <recommendedName>
        <fullName evidence="8">Peptidase A1 domain-containing protein</fullName>
    </recommendedName>
</protein>
<dbReference type="Pfam" id="PF00026">
    <property type="entry name" value="Asp"/>
    <property type="match status" value="1"/>
</dbReference>
<dbReference type="GO" id="GO:0006508">
    <property type="term" value="P:proteolysis"/>
    <property type="evidence" value="ECO:0007669"/>
    <property type="project" value="UniProtKB-KW"/>
</dbReference>
<dbReference type="Gene3D" id="2.40.70.10">
    <property type="entry name" value="Acid Proteases"/>
    <property type="match status" value="2"/>
</dbReference>
<dbReference type="GO" id="GO:0008757">
    <property type="term" value="F:S-adenosylmethionine-dependent methyltransferase activity"/>
    <property type="evidence" value="ECO:0007669"/>
    <property type="project" value="UniProtKB-ARBA"/>
</dbReference>
<dbReference type="InterPro" id="IPR029063">
    <property type="entry name" value="SAM-dependent_MTases_sf"/>
</dbReference>
<dbReference type="PROSITE" id="PS00141">
    <property type="entry name" value="ASP_PROTEASE"/>
    <property type="match status" value="1"/>
</dbReference>
<dbReference type="AlphaFoldDB" id="A0AAV5AFK2"/>
<evidence type="ECO:0000256" key="5">
    <source>
        <dbReference type="PIRSR" id="PIRSR601461-1"/>
    </source>
</evidence>
<dbReference type="InterPro" id="IPR033121">
    <property type="entry name" value="PEPTIDASE_A1"/>
</dbReference>
<name>A0AAV5AFK2_9AGAM</name>
<evidence type="ECO:0000256" key="3">
    <source>
        <dbReference type="ARBA" id="ARBA00022750"/>
    </source>
</evidence>
<dbReference type="Proteomes" id="UP001050691">
    <property type="component" value="Unassembled WGS sequence"/>
</dbReference>
<dbReference type="Pfam" id="PF10294">
    <property type="entry name" value="Methyltransf_16"/>
    <property type="match status" value="1"/>
</dbReference>
<evidence type="ECO:0000259" key="8">
    <source>
        <dbReference type="PROSITE" id="PS51767"/>
    </source>
</evidence>
<feature type="domain" description="Peptidase A1" evidence="8">
    <location>
        <begin position="556"/>
        <end position="884"/>
    </location>
</feature>
<dbReference type="InterPro" id="IPR034164">
    <property type="entry name" value="Pepsin-like_dom"/>
</dbReference>
<feature type="active site" evidence="5">
    <location>
        <position position="574"/>
    </location>
</feature>
<comment type="caution">
    <text evidence="9">The sequence shown here is derived from an EMBL/GenBank/DDBJ whole genome shotgun (WGS) entry which is preliminary data.</text>
</comment>
<evidence type="ECO:0000313" key="10">
    <source>
        <dbReference type="Proteomes" id="UP001050691"/>
    </source>
</evidence>
<feature type="active site" evidence="5">
    <location>
        <position position="774"/>
    </location>
</feature>
<gene>
    <name evidence="9" type="ORF">Clacol_005702</name>
</gene>
<dbReference type="PROSITE" id="PS51767">
    <property type="entry name" value="PEPTIDASE_A1"/>
    <property type="match status" value="1"/>
</dbReference>
<dbReference type="Gene3D" id="3.40.50.150">
    <property type="entry name" value="Vaccinia Virus protein VP39"/>
    <property type="match status" value="1"/>
</dbReference>
<dbReference type="InterPro" id="IPR019410">
    <property type="entry name" value="Methyltransf_16"/>
</dbReference>
<evidence type="ECO:0000256" key="4">
    <source>
        <dbReference type="ARBA" id="ARBA00022801"/>
    </source>
</evidence>